<feature type="transmembrane region" description="Helical" evidence="1">
    <location>
        <begin position="38"/>
        <end position="57"/>
    </location>
</feature>
<evidence type="ECO:0000313" key="2">
    <source>
        <dbReference type="EMBL" id="NEX62065.1"/>
    </source>
</evidence>
<sequence length="218" mass="23822">MHQRNRLVHSHPRLMSALLFGTLIGVAIPLHLSLAAKALIGWNVAVWTYLVLVAWLMMRGNNQSMLKLARQEDSNAIFVLVVMSLGAVLSLVAIVIELASVTQTAGGARFLHYLLTGTTVMGSWLLLGVIYTLHYAHLFYRAPADRRPLRFPEELAEPGYADFLYFSFTIAVAAQTSDISVVHTSMRKAVLAQSVLSFVFNAAIIGMTINIAAGLVGN</sequence>
<dbReference type="RefSeq" id="WP_163963902.1">
    <property type="nucleotide sequence ID" value="NZ_JAAIVB010000044.1"/>
</dbReference>
<keyword evidence="1" id="KW-0472">Membrane</keyword>
<gene>
    <name evidence="2" type="ORF">G3574_13330</name>
</gene>
<feature type="transmembrane region" description="Helical" evidence="1">
    <location>
        <begin position="77"/>
        <end position="101"/>
    </location>
</feature>
<keyword evidence="1" id="KW-0812">Transmembrane</keyword>
<protein>
    <submittedName>
        <fullName evidence="2">DUF1345 domain-containing protein</fullName>
    </submittedName>
</protein>
<dbReference type="InterPro" id="IPR009781">
    <property type="entry name" value="DUF1345"/>
</dbReference>
<evidence type="ECO:0000256" key="1">
    <source>
        <dbReference type="SAM" id="Phobius"/>
    </source>
</evidence>
<feature type="transmembrane region" description="Helical" evidence="1">
    <location>
        <begin position="12"/>
        <end position="32"/>
    </location>
</feature>
<feature type="transmembrane region" description="Helical" evidence="1">
    <location>
        <begin position="195"/>
        <end position="216"/>
    </location>
</feature>
<comment type="caution">
    <text evidence="2">The sequence shown here is derived from an EMBL/GenBank/DDBJ whole genome shotgun (WGS) entry which is preliminary data.</text>
</comment>
<dbReference type="AlphaFoldDB" id="A0A6B3SRV0"/>
<organism evidence="2 3">
    <name type="scientific">Noviherbaspirillum galbum</name>
    <dbReference type="NCBI Taxonomy" id="2709383"/>
    <lineage>
        <taxon>Bacteria</taxon>
        <taxon>Pseudomonadati</taxon>
        <taxon>Pseudomonadota</taxon>
        <taxon>Betaproteobacteria</taxon>
        <taxon>Burkholderiales</taxon>
        <taxon>Oxalobacteraceae</taxon>
        <taxon>Noviherbaspirillum</taxon>
    </lineage>
</organism>
<accession>A0A6B3SRV0</accession>
<feature type="transmembrane region" description="Helical" evidence="1">
    <location>
        <begin position="121"/>
        <end position="140"/>
    </location>
</feature>
<evidence type="ECO:0000313" key="3">
    <source>
        <dbReference type="Proteomes" id="UP000482155"/>
    </source>
</evidence>
<name>A0A6B3SRV0_9BURK</name>
<reference evidence="2 3" key="1">
    <citation type="submission" date="2020-02" db="EMBL/GenBank/DDBJ databases">
        <authorList>
            <person name="Kim M.K."/>
        </authorList>
    </citation>
    <scope>NUCLEOTIDE SEQUENCE [LARGE SCALE GENOMIC DNA]</scope>
    <source>
        <strain evidence="2 3">17J57-3</strain>
    </source>
</reference>
<proteinExistence type="predicted"/>
<dbReference type="Pfam" id="PF07077">
    <property type="entry name" value="DUF1345"/>
    <property type="match status" value="1"/>
</dbReference>
<keyword evidence="3" id="KW-1185">Reference proteome</keyword>
<dbReference type="EMBL" id="JAAIVB010000044">
    <property type="protein sequence ID" value="NEX62065.1"/>
    <property type="molecule type" value="Genomic_DNA"/>
</dbReference>
<dbReference type="Proteomes" id="UP000482155">
    <property type="component" value="Unassembled WGS sequence"/>
</dbReference>
<keyword evidence="1" id="KW-1133">Transmembrane helix</keyword>